<protein>
    <submittedName>
        <fullName evidence="2">Mobile element protein</fullName>
    </submittedName>
</protein>
<dbReference type="PANTHER" id="PTHR30298:SF0">
    <property type="entry name" value="PROTEIN YBFL-RELATED"/>
    <property type="match status" value="1"/>
</dbReference>
<sequence length="64" mass="7282">MNVFSEHFSSIEDTRHQSAKVNHPLFDVPILTLCAVVTGCQGWTDIEDCGENRLSWLQKLGFFL</sequence>
<dbReference type="Pfam" id="PF13808">
    <property type="entry name" value="DDE_Tnp_1_assoc"/>
    <property type="match status" value="1"/>
</dbReference>
<dbReference type="InterPro" id="IPR032806">
    <property type="entry name" value="YbfD_N"/>
</dbReference>
<accession>A0A486XU92</accession>
<reference evidence="2" key="1">
    <citation type="submission" date="2019-04" db="EMBL/GenBank/DDBJ databases">
        <authorList>
            <person name="Brambilla D."/>
        </authorList>
    </citation>
    <scope>NUCLEOTIDE SEQUENCE</scope>
    <source>
        <strain evidence="2">BAL1</strain>
    </source>
</reference>
<proteinExistence type="predicted"/>
<gene>
    <name evidence="2" type="ORF">BAL341_2945</name>
</gene>
<evidence type="ECO:0000259" key="1">
    <source>
        <dbReference type="Pfam" id="PF13808"/>
    </source>
</evidence>
<evidence type="ECO:0000313" key="2">
    <source>
        <dbReference type="EMBL" id="VHO05859.1"/>
    </source>
</evidence>
<feature type="domain" description="H repeat-associated protein N-terminal" evidence="1">
    <location>
        <begin position="6"/>
        <end position="60"/>
    </location>
</feature>
<dbReference type="InterPro" id="IPR051698">
    <property type="entry name" value="Transposase_11-like"/>
</dbReference>
<name>A0A486XU92_9GAMM</name>
<dbReference type="AlphaFoldDB" id="A0A486XU92"/>
<dbReference type="PANTHER" id="PTHR30298">
    <property type="entry name" value="H REPEAT-ASSOCIATED PREDICTED TRANSPOSASE"/>
    <property type="match status" value="1"/>
</dbReference>
<organism evidence="2">
    <name type="scientific">Rheinheimera sp. BAL341</name>
    <dbReference type="NCBI Taxonomy" id="1708203"/>
    <lineage>
        <taxon>Bacteria</taxon>
        <taxon>Pseudomonadati</taxon>
        <taxon>Pseudomonadota</taxon>
        <taxon>Gammaproteobacteria</taxon>
        <taxon>Chromatiales</taxon>
        <taxon>Chromatiaceae</taxon>
        <taxon>Rheinheimera</taxon>
    </lineage>
</organism>
<dbReference type="EMBL" id="CAAJGR010000007">
    <property type="protein sequence ID" value="VHO05859.1"/>
    <property type="molecule type" value="Genomic_DNA"/>
</dbReference>